<organism evidence="3 4">
    <name type="scientific">Actinomycetospora atypica</name>
    <dbReference type="NCBI Taxonomy" id="1290095"/>
    <lineage>
        <taxon>Bacteria</taxon>
        <taxon>Bacillati</taxon>
        <taxon>Actinomycetota</taxon>
        <taxon>Actinomycetes</taxon>
        <taxon>Pseudonocardiales</taxon>
        <taxon>Pseudonocardiaceae</taxon>
        <taxon>Actinomycetospora</taxon>
    </lineage>
</organism>
<feature type="region of interest" description="Disordered" evidence="1">
    <location>
        <begin position="486"/>
        <end position="553"/>
    </location>
</feature>
<proteinExistence type="predicted"/>
<gene>
    <name evidence="3" type="ORF">ACFPBZ_05035</name>
</gene>
<evidence type="ECO:0000256" key="2">
    <source>
        <dbReference type="SAM" id="Phobius"/>
    </source>
</evidence>
<keyword evidence="2" id="KW-0472">Membrane</keyword>
<feature type="compositionally biased region" description="Polar residues" evidence="1">
    <location>
        <begin position="486"/>
        <end position="498"/>
    </location>
</feature>
<evidence type="ECO:0000313" key="4">
    <source>
        <dbReference type="Proteomes" id="UP001595947"/>
    </source>
</evidence>
<protein>
    <submittedName>
        <fullName evidence="3">Uncharacterized protein</fullName>
    </submittedName>
</protein>
<dbReference type="RefSeq" id="WP_378034914.1">
    <property type="nucleotide sequence ID" value="NZ_JBHSIV010000004.1"/>
</dbReference>
<dbReference type="EMBL" id="JBHSIV010000004">
    <property type="protein sequence ID" value="MFC5061560.1"/>
    <property type="molecule type" value="Genomic_DNA"/>
</dbReference>
<feature type="transmembrane region" description="Helical" evidence="2">
    <location>
        <begin position="78"/>
        <end position="99"/>
    </location>
</feature>
<keyword evidence="2" id="KW-0812">Transmembrane</keyword>
<evidence type="ECO:0000313" key="3">
    <source>
        <dbReference type="EMBL" id="MFC5061560.1"/>
    </source>
</evidence>
<reference evidence="4" key="1">
    <citation type="journal article" date="2019" name="Int. J. Syst. Evol. Microbiol.">
        <title>The Global Catalogue of Microorganisms (GCM) 10K type strain sequencing project: providing services to taxonomists for standard genome sequencing and annotation.</title>
        <authorList>
            <consortium name="The Broad Institute Genomics Platform"/>
            <consortium name="The Broad Institute Genome Sequencing Center for Infectious Disease"/>
            <person name="Wu L."/>
            <person name="Ma J."/>
        </authorList>
    </citation>
    <scope>NUCLEOTIDE SEQUENCE [LARGE SCALE GENOMIC DNA]</scope>
    <source>
        <strain evidence="4">CGMCC 4.7093</strain>
    </source>
</reference>
<feature type="compositionally biased region" description="Polar residues" evidence="1">
    <location>
        <begin position="527"/>
        <end position="553"/>
    </location>
</feature>
<feature type="transmembrane region" description="Helical" evidence="2">
    <location>
        <begin position="52"/>
        <end position="72"/>
    </location>
</feature>
<accession>A0ABV9YFT3</accession>
<sequence length="611" mass="65282">MRLATAPERWGWEFVEPAAPAAFPEAEPQWCQPSAPDLGALHYRYAEAQRRLAKRLIGPGIAAFFGFCFLSGGGGFSVFGLLLILIGGGIGAFAIYGVAQARKAIDDARRAHDQWAAGQFQAYQQHWWGWDRARAEWNAAEQARYEREYLHYPLTLSRGMSRVDVFGGAGEGWQCLLTTAGCTALAEGESILCLDLTGRGIAGPLMDYAAAAQRPVGRLAAPGTFAGGGFLDELDADALAEVLAEAVTSGRPKPEASAMRTLDAGLLQAVTRNLDGRKTFARIVAGLDVLRSVHASGEQSPLSDEEFGRLAAQVDVVVGQSERVRDELRALSGEFAQLGGEAETNEQQTGAPTGMWPASGLTVIDLADASQRCRDLTERVLVQLLIHRLARMQRGSGPKRIVIVAGADTLGRDSLETLSDRAGDAGVRLVLLFKHLREDALQLVGGADSATIFMRLGNTAEAAAAAEHIGKGYSFKLSQFSRQLGTNRSTAISTSETDTWSRGESWSDSRGGGWGPGGGSSHNGSSYTVSTTEGGSTTRGVTHTQGESQTDGQVMQRSYEFTMEPTEFQTLMPSCFVLVDRGPGGRRVVAGDCNPAMAVAIRLSPSPRVDR</sequence>
<keyword evidence="2" id="KW-1133">Transmembrane helix</keyword>
<name>A0ABV9YFT3_9PSEU</name>
<evidence type="ECO:0000256" key="1">
    <source>
        <dbReference type="SAM" id="MobiDB-lite"/>
    </source>
</evidence>
<comment type="caution">
    <text evidence="3">The sequence shown here is derived from an EMBL/GenBank/DDBJ whole genome shotgun (WGS) entry which is preliminary data.</text>
</comment>
<keyword evidence="4" id="KW-1185">Reference proteome</keyword>
<dbReference type="Proteomes" id="UP001595947">
    <property type="component" value="Unassembled WGS sequence"/>
</dbReference>
<feature type="compositionally biased region" description="Gly residues" evidence="1">
    <location>
        <begin position="510"/>
        <end position="521"/>
    </location>
</feature>